<reference evidence="4" key="2">
    <citation type="journal article" date="2017" name="Stand. Genomic Sci.">
        <title>Complete genome sequence of the sulfur-oxidizing chemolithoautotrophic Sulfurovum lithotrophicum 42BKTT.</title>
        <authorList>
            <person name="Jeon W."/>
            <person name="Priscilla L."/>
            <person name="Park G."/>
            <person name="Lee H."/>
            <person name="Lee N."/>
            <person name="Lee D."/>
            <person name="Kwon H."/>
            <person name="Ahn I."/>
            <person name="Lee C."/>
            <person name="Lee H."/>
            <person name="Ahn J."/>
        </authorList>
    </citation>
    <scope>NUCLEOTIDE SEQUENCE [LARGE SCALE GENOMIC DNA]</scope>
    <source>
        <strain evidence="4">ATCC BAA-797 / 42BKT</strain>
    </source>
</reference>
<feature type="domain" description="DUF4139" evidence="2">
    <location>
        <begin position="167"/>
        <end position="466"/>
    </location>
</feature>
<organism evidence="3 4">
    <name type="scientific">Sulfurovum lithotrophicum</name>
    <dbReference type="NCBI Taxonomy" id="206403"/>
    <lineage>
        <taxon>Bacteria</taxon>
        <taxon>Pseudomonadati</taxon>
        <taxon>Campylobacterota</taxon>
        <taxon>Epsilonproteobacteria</taxon>
        <taxon>Campylobacterales</taxon>
        <taxon>Sulfurovaceae</taxon>
        <taxon>Sulfurovum</taxon>
    </lineage>
</organism>
<dbReference type="Pfam" id="PF13598">
    <property type="entry name" value="DUF4139"/>
    <property type="match status" value="1"/>
</dbReference>
<evidence type="ECO:0000313" key="3">
    <source>
        <dbReference type="EMBL" id="AKF24827.1"/>
    </source>
</evidence>
<protein>
    <recommendedName>
        <fullName evidence="2">DUF4139 domain-containing protein</fullName>
    </recommendedName>
</protein>
<keyword evidence="1" id="KW-0732">Signal</keyword>
<evidence type="ECO:0000313" key="4">
    <source>
        <dbReference type="Proteomes" id="UP000034444"/>
    </source>
</evidence>
<dbReference type="KEGG" id="slh:YH65_05075"/>
<dbReference type="RefSeq" id="WP_046550915.1">
    <property type="nucleotide sequence ID" value="NZ_CP011308.1"/>
</dbReference>
<dbReference type="InterPro" id="IPR011935">
    <property type="entry name" value="CHP02231"/>
</dbReference>
<sequence>MHLHRTLITLSLTATMALASSLAVYQDSAVYGYIPKNTFIGFAKNVKAKCKGYETALLTQINCPPEDRLCKELKSMKKTAQELKAVQTNIALLNTFVSLPQPASLDAQKWIEAAKRVSEEQAKLSMDDTRLKNTLQLQSQAFRKQAPVQNALYLSKECTNDLTLELPYGQVAFSTYYEAQMEKDKEIEVTQYLSVTNRSGIDMEAEDAMFYYRAAHRRVSPVHFSPWIVSKYIPRPKPVFVKRALKGMVKSDEAMLSAVAEVNAPAPVAQYLSAREYRVKNLSLPSTGEPVNVKVTSWRAPLQCEVRAYPYRMTTAFHVCLFKPKTQIEHNLWKVKKGDTILNDRAVGEYDKEAYRLYTKVDLDVKIVRKHLVKKERTTGIFGSTVRKKDGYTLTLTNKSDKKKMLIVTERIPTSTTKEIKVKLLDVKSKKKVDYKVLKDGEVEMNVSLDPHETKKIEVLFEISYDKDLKISY</sequence>
<name>A0A7U4M0Z9_9BACT</name>
<feature type="chain" id="PRO_5030676787" description="DUF4139 domain-containing protein" evidence="1">
    <location>
        <begin position="20"/>
        <end position="473"/>
    </location>
</feature>
<reference evidence="3 4" key="1">
    <citation type="submission" date="2015-04" db="EMBL/GenBank/DDBJ databases">
        <title>Complete genome sequence of Sulfurovum lithotrophicum ATCC BAA-797T.</title>
        <authorList>
            <person name="Ahn J."/>
            <person name="Park G."/>
            <person name="Jeon W."/>
            <person name="Jang Y."/>
            <person name="Jang M."/>
            <person name="Lee H."/>
            <person name="Lee H."/>
        </authorList>
    </citation>
    <scope>NUCLEOTIDE SEQUENCE [LARGE SCALE GENOMIC DNA]</scope>
    <source>
        <strain evidence="4">ATCC BAA-797 / 42BKT</strain>
    </source>
</reference>
<dbReference type="PANTHER" id="PTHR31005">
    <property type="entry name" value="DUF4139 DOMAIN-CONTAINING PROTEIN"/>
    <property type="match status" value="1"/>
</dbReference>
<keyword evidence="4" id="KW-1185">Reference proteome</keyword>
<gene>
    <name evidence="3" type="ORF">YH65_05075</name>
</gene>
<dbReference type="PANTHER" id="PTHR31005:SF8">
    <property type="entry name" value="DUF4139 DOMAIN-CONTAINING PROTEIN"/>
    <property type="match status" value="1"/>
</dbReference>
<dbReference type="EMBL" id="CP011308">
    <property type="protein sequence ID" value="AKF24827.1"/>
    <property type="molecule type" value="Genomic_DNA"/>
</dbReference>
<accession>A0A7U4M0Z9</accession>
<dbReference type="OrthoDB" id="5372232at2"/>
<dbReference type="AlphaFoldDB" id="A0A7U4M0Z9"/>
<dbReference type="InterPro" id="IPR037291">
    <property type="entry name" value="DUF4139"/>
</dbReference>
<dbReference type="Proteomes" id="UP000034444">
    <property type="component" value="Chromosome"/>
</dbReference>
<evidence type="ECO:0000256" key="1">
    <source>
        <dbReference type="SAM" id="SignalP"/>
    </source>
</evidence>
<proteinExistence type="predicted"/>
<evidence type="ECO:0000259" key="2">
    <source>
        <dbReference type="Pfam" id="PF13598"/>
    </source>
</evidence>
<feature type="signal peptide" evidence="1">
    <location>
        <begin position="1"/>
        <end position="19"/>
    </location>
</feature>